<dbReference type="GO" id="GO:0046872">
    <property type="term" value="F:metal ion binding"/>
    <property type="evidence" value="ECO:0007669"/>
    <property type="project" value="UniProtKB-KW"/>
</dbReference>
<dbReference type="Pfam" id="PF07992">
    <property type="entry name" value="Pyr_redox_2"/>
    <property type="match status" value="1"/>
</dbReference>
<dbReference type="Gene3D" id="3.30.70.20">
    <property type="match status" value="1"/>
</dbReference>
<keyword evidence="17" id="KW-1185">Reference proteome</keyword>
<evidence type="ECO:0000256" key="5">
    <source>
        <dbReference type="ARBA" id="ARBA00022630"/>
    </source>
</evidence>
<dbReference type="EMBL" id="JAPWDV010000003">
    <property type="protein sequence ID" value="KAJ6216369.1"/>
    <property type="molecule type" value="Genomic_DNA"/>
</dbReference>
<dbReference type="AlphaFoldDB" id="A0A9Q0RJ42"/>
<comment type="caution">
    <text evidence="16">The sequence shown here is derived from an EMBL/GenBank/DDBJ whole genome shotgun (WGS) entry which is preliminary data.</text>
</comment>
<dbReference type="PANTHER" id="PTHR10617:SF107">
    <property type="entry name" value="ELECTRON TRANSFER FLAVOPROTEIN-UBIQUINONE OXIDOREDUCTASE, MITOCHONDRIAL"/>
    <property type="match status" value="1"/>
</dbReference>
<evidence type="ECO:0000256" key="13">
    <source>
        <dbReference type="ARBA" id="ARBA00052682"/>
    </source>
</evidence>
<sequence>MIQYVNKLTHFRHGWHFPLSRNFSSVAPKITTHYTVVPRETDPRWKEIDMERAADETDVVIVGGGPAGLSAAIRLRQLAIQNEKELKVTLVEKASQIGMHTLSGACIEPRALNELIPDWKEKGAPLDTPVTEDKFALLTANGRIPIPIIKGMPVYNHGNYVVRLGHLVEWLGTQAEELGVEIYPGYAAAEILYEDDKVCGIATNDVGIAKDGSPKDSFERGMELRAKCTIFSEGCHGHLSKQLYSKYNLRANCESQSYGIGLKELWEIDASLHKPGKIEHTVGWPLPHDTYGGSFLYHLNSDVPTIAVGFVVGLDYVNPYLSPFKTFQQFKLHPSVRPYFETGKRISYGARALNEGGFQSIPKLTFPGGCLIGCSPGFLNTPKIKGTHNAMKSGMLAADAIFDAFNTEKLDYGFEPIEYESMLKQSWVWEEIKAARNVRPAFNTRLGVYGGFAYTGLFYMILGGREPWTLKHGKPDYAHLKPAAECKPIEYPKPDDKVTFDLLSSVALTNTNHESDQPAHLTLKDDSVPVERNLKIFDGPEQRFCPAGVYEYVSSDSGENRLQINAQNCIHCKTCDIKDPSQNINWVTPEGGGGPAYSGM</sequence>
<dbReference type="Pfam" id="PF05187">
    <property type="entry name" value="Fer4_ETF_QO"/>
    <property type="match status" value="1"/>
</dbReference>
<evidence type="ECO:0000256" key="3">
    <source>
        <dbReference type="ARBA" id="ARBA00022448"/>
    </source>
</evidence>
<evidence type="ECO:0000259" key="15">
    <source>
        <dbReference type="PROSITE" id="PS51379"/>
    </source>
</evidence>
<feature type="domain" description="4Fe-4S ferredoxin-type" evidence="15">
    <location>
        <begin position="560"/>
        <end position="589"/>
    </location>
</feature>
<dbReference type="GO" id="GO:0051539">
    <property type="term" value="F:4 iron, 4 sulfur cluster binding"/>
    <property type="evidence" value="ECO:0007669"/>
    <property type="project" value="UniProtKB-UniRule"/>
</dbReference>
<dbReference type="PANTHER" id="PTHR10617">
    <property type="entry name" value="ELECTRON TRANSFER FLAVOPROTEIN-UBIQUINONE OXIDOREDUCTASE"/>
    <property type="match status" value="1"/>
</dbReference>
<dbReference type="InterPro" id="IPR049398">
    <property type="entry name" value="ETF-QO/FixC_UQ-bd"/>
</dbReference>
<dbReference type="InterPro" id="IPR007859">
    <property type="entry name" value="ETF-QO/FixX_C"/>
</dbReference>
<name>A0A9Q0RJ42_BLOTA</name>
<comment type="cofactor">
    <cofactor evidence="14">
        <name>[4Fe-4S] cluster</name>
        <dbReference type="ChEBI" id="CHEBI:49883"/>
    </cofactor>
    <text evidence="14">Binds 1 [4Fe-4S] cluster.</text>
</comment>
<dbReference type="InterPro" id="IPR040156">
    <property type="entry name" value="ETF-QO"/>
</dbReference>
<keyword evidence="8 14" id="KW-0249">Electron transport</keyword>
<dbReference type="OMA" id="INFQNCV"/>
<comment type="catalytic activity">
    <reaction evidence="13 14">
        <text>a ubiquinone + reduced [electron-transfer flavoprotein] = a ubiquinol + oxidized [electron-transfer flavoprotein] + H(+)</text>
        <dbReference type="Rhea" id="RHEA:24052"/>
        <dbReference type="Rhea" id="RHEA-COMP:9565"/>
        <dbReference type="Rhea" id="RHEA-COMP:9566"/>
        <dbReference type="Rhea" id="RHEA-COMP:10685"/>
        <dbReference type="Rhea" id="RHEA-COMP:10686"/>
        <dbReference type="ChEBI" id="CHEBI:15378"/>
        <dbReference type="ChEBI" id="CHEBI:16389"/>
        <dbReference type="ChEBI" id="CHEBI:17976"/>
        <dbReference type="ChEBI" id="CHEBI:57692"/>
        <dbReference type="ChEBI" id="CHEBI:58307"/>
        <dbReference type="EC" id="1.5.5.1"/>
    </reaction>
</comment>
<dbReference type="PROSITE" id="PS51379">
    <property type="entry name" value="4FE4S_FER_2"/>
    <property type="match status" value="1"/>
</dbReference>
<comment type="cofactor">
    <cofactor evidence="1 14">
        <name>FAD</name>
        <dbReference type="ChEBI" id="CHEBI:57692"/>
    </cofactor>
</comment>
<keyword evidence="4" id="KW-0004">4Fe-4S</keyword>
<dbReference type="PRINTS" id="PR00411">
    <property type="entry name" value="PNDRDTASEI"/>
</dbReference>
<evidence type="ECO:0000256" key="1">
    <source>
        <dbReference type="ARBA" id="ARBA00001974"/>
    </source>
</evidence>
<dbReference type="GO" id="GO:0005743">
    <property type="term" value="C:mitochondrial inner membrane"/>
    <property type="evidence" value="ECO:0007669"/>
    <property type="project" value="TreeGrafter"/>
</dbReference>
<comment type="function">
    <text evidence="2 14">Accepts electrons from ETF and reduces ubiquinone.</text>
</comment>
<evidence type="ECO:0000256" key="10">
    <source>
        <dbReference type="ARBA" id="ARBA00023004"/>
    </source>
</evidence>
<dbReference type="SUPFAM" id="SSF54373">
    <property type="entry name" value="FAD-linked reductases, C-terminal domain"/>
    <property type="match status" value="1"/>
</dbReference>
<evidence type="ECO:0000256" key="2">
    <source>
        <dbReference type="ARBA" id="ARBA00002819"/>
    </source>
</evidence>
<organism evidence="16 17">
    <name type="scientific">Blomia tropicalis</name>
    <name type="common">Mite</name>
    <dbReference type="NCBI Taxonomy" id="40697"/>
    <lineage>
        <taxon>Eukaryota</taxon>
        <taxon>Metazoa</taxon>
        <taxon>Ecdysozoa</taxon>
        <taxon>Arthropoda</taxon>
        <taxon>Chelicerata</taxon>
        <taxon>Arachnida</taxon>
        <taxon>Acari</taxon>
        <taxon>Acariformes</taxon>
        <taxon>Sarcoptiformes</taxon>
        <taxon>Astigmata</taxon>
        <taxon>Glycyphagoidea</taxon>
        <taxon>Echimyopodidae</taxon>
        <taxon>Blomia</taxon>
    </lineage>
</organism>
<evidence type="ECO:0000256" key="12">
    <source>
        <dbReference type="ARBA" id="ARBA00023075"/>
    </source>
</evidence>
<reference evidence="16" key="1">
    <citation type="submission" date="2022-12" db="EMBL/GenBank/DDBJ databases">
        <title>Genome assemblies of Blomia tropicalis.</title>
        <authorList>
            <person name="Cui Y."/>
        </authorList>
    </citation>
    <scope>NUCLEOTIDE SEQUENCE</scope>
    <source>
        <tissue evidence="16">Adult mites</tissue>
    </source>
</reference>
<dbReference type="Gene3D" id="3.50.50.60">
    <property type="entry name" value="FAD/NAD(P)-binding domain"/>
    <property type="match status" value="1"/>
</dbReference>
<dbReference type="SUPFAM" id="SSF51905">
    <property type="entry name" value="FAD/NAD(P)-binding domain"/>
    <property type="match status" value="1"/>
</dbReference>
<keyword evidence="3 14" id="KW-0813">Transport</keyword>
<dbReference type="Proteomes" id="UP001142055">
    <property type="component" value="Chromosome 3"/>
</dbReference>
<evidence type="ECO:0000256" key="4">
    <source>
        <dbReference type="ARBA" id="ARBA00022485"/>
    </source>
</evidence>
<keyword evidence="10 14" id="KW-0408">Iron</keyword>
<dbReference type="OrthoDB" id="437331at2759"/>
<evidence type="ECO:0000256" key="8">
    <source>
        <dbReference type="ARBA" id="ARBA00022982"/>
    </source>
</evidence>
<accession>A0A9Q0RJ42</accession>
<evidence type="ECO:0000256" key="14">
    <source>
        <dbReference type="RuleBase" id="RU366068"/>
    </source>
</evidence>
<dbReference type="FunFam" id="3.30.70.20:FF:000012">
    <property type="entry name" value="Electron transfer flavoprotein-ubiquinone oxidoreductase, mitochondrial"/>
    <property type="match status" value="1"/>
</dbReference>
<evidence type="ECO:0000256" key="7">
    <source>
        <dbReference type="ARBA" id="ARBA00022827"/>
    </source>
</evidence>
<dbReference type="Pfam" id="PF21162">
    <property type="entry name" value="ETFQO_UQ-bd"/>
    <property type="match status" value="1"/>
</dbReference>
<evidence type="ECO:0000256" key="11">
    <source>
        <dbReference type="ARBA" id="ARBA00023014"/>
    </source>
</evidence>
<evidence type="ECO:0000256" key="9">
    <source>
        <dbReference type="ARBA" id="ARBA00023002"/>
    </source>
</evidence>
<keyword evidence="12 14" id="KW-0830">Ubiquinone</keyword>
<dbReference type="InterPro" id="IPR017896">
    <property type="entry name" value="4Fe4S_Fe-S-bd"/>
</dbReference>
<proteinExistence type="predicted"/>
<evidence type="ECO:0000256" key="6">
    <source>
        <dbReference type="ARBA" id="ARBA00022723"/>
    </source>
</evidence>
<keyword evidence="9 14" id="KW-0560">Oxidoreductase</keyword>
<dbReference type="InterPro" id="IPR023753">
    <property type="entry name" value="FAD/NAD-binding_dom"/>
</dbReference>
<evidence type="ECO:0000313" key="17">
    <source>
        <dbReference type="Proteomes" id="UP001142055"/>
    </source>
</evidence>
<gene>
    <name evidence="16" type="ORF">RDWZM_007526</name>
</gene>
<keyword evidence="11 14" id="KW-0411">Iron-sulfur</keyword>
<keyword evidence="7 14" id="KW-0274">FAD</keyword>
<dbReference type="GO" id="GO:0004174">
    <property type="term" value="F:electron-transferring-flavoprotein dehydrogenase activity"/>
    <property type="evidence" value="ECO:0007669"/>
    <property type="project" value="UniProtKB-UniRule"/>
</dbReference>
<dbReference type="SUPFAM" id="SSF54862">
    <property type="entry name" value="4Fe-4S ferredoxins"/>
    <property type="match status" value="1"/>
</dbReference>
<keyword evidence="5 14" id="KW-0285">Flavoprotein</keyword>
<dbReference type="Gene3D" id="3.30.9.90">
    <property type="match status" value="1"/>
</dbReference>
<evidence type="ECO:0000313" key="16">
    <source>
        <dbReference type="EMBL" id="KAJ6216369.1"/>
    </source>
</evidence>
<dbReference type="EC" id="1.5.5.1" evidence="14"/>
<keyword evidence="6 14" id="KW-0479">Metal-binding</keyword>
<protein>
    <recommendedName>
        <fullName evidence="14">Electron transfer flavoprotein-ubiquinone oxidoreductase</fullName>
        <shortName evidence="14">ETF-QO</shortName>
        <ecNumber evidence="14">1.5.5.1</ecNumber>
    </recommendedName>
</protein>
<dbReference type="InterPro" id="IPR036188">
    <property type="entry name" value="FAD/NAD-bd_sf"/>
</dbReference>